<protein>
    <submittedName>
        <fullName evidence="3 4">Uncharacterized protein LOC117647021</fullName>
    </submittedName>
</protein>
<evidence type="ECO:0000313" key="2">
    <source>
        <dbReference type="Proteomes" id="UP000515158"/>
    </source>
</evidence>
<sequence>MRFSLAVLLVGVAALCALQPGWAKPHVMAAGGGTMLVVREVEQESTDVDVVRRVAVGEVRDEDNDVLATDDQADETELDDAGGFVVELDVDVEDADMPTTPRPPPRCHLRWCWKSCTKRGYNWGLCLCKKCHCYY</sequence>
<dbReference type="Proteomes" id="UP000515158">
    <property type="component" value="Unplaced"/>
</dbReference>
<dbReference type="KEGG" id="tpal:117647021"/>
<feature type="signal peptide" evidence="1">
    <location>
        <begin position="1"/>
        <end position="23"/>
    </location>
</feature>
<dbReference type="AlphaFoldDB" id="A0A6P8ZPN1"/>
<evidence type="ECO:0000256" key="1">
    <source>
        <dbReference type="SAM" id="SignalP"/>
    </source>
</evidence>
<feature type="chain" id="PRO_5044654906" evidence="1">
    <location>
        <begin position="24"/>
        <end position="135"/>
    </location>
</feature>
<evidence type="ECO:0000313" key="4">
    <source>
        <dbReference type="RefSeq" id="XP_034244394.1"/>
    </source>
</evidence>
<evidence type="ECO:0000313" key="3">
    <source>
        <dbReference type="RefSeq" id="XP_034244393.1"/>
    </source>
</evidence>
<dbReference type="RefSeq" id="XP_034244393.1">
    <property type="nucleotide sequence ID" value="XM_034388502.1"/>
</dbReference>
<organism evidence="4">
    <name type="scientific">Thrips palmi</name>
    <name type="common">Melon thrips</name>
    <dbReference type="NCBI Taxonomy" id="161013"/>
    <lineage>
        <taxon>Eukaryota</taxon>
        <taxon>Metazoa</taxon>
        <taxon>Ecdysozoa</taxon>
        <taxon>Arthropoda</taxon>
        <taxon>Hexapoda</taxon>
        <taxon>Insecta</taxon>
        <taxon>Pterygota</taxon>
        <taxon>Neoptera</taxon>
        <taxon>Paraneoptera</taxon>
        <taxon>Thysanoptera</taxon>
        <taxon>Terebrantia</taxon>
        <taxon>Thripoidea</taxon>
        <taxon>Thripidae</taxon>
        <taxon>Thrips</taxon>
    </lineage>
</organism>
<dbReference type="GeneID" id="117647021"/>
<keyword evidence="2" id="KW-1185">Reference proteome</keyword>
<dbReference type="OrthoDB" id="8196856at2759"/>
<proteinExistence type="predicted"/>
<reference evidence="3 4" key="1">
    <citation type="submission" date="2025-04" db="UniProtKB">
        <authorList>
            <consortium name="RefSeq"/>
        </authorList>
    </citation>
    <scope>IDENTIFICATION</scope>
    <source>
        <tissue evidence="3 4">Total insect</tissue>
    </source>
</reference>
<name>A0A6P8ZPN1_THRPL</name>
<keyword evidence="1" id="KW-0732">Signal</keyword>
<gene>
    <name evidence="3 4" type="primary">LOC117647021</name>
</gene>
<accession>A0A6P8ZPN1</accession>
<dbReference type="RefSeq" id="XP_034244394.1">
    <property type="nucleotide sequence ID" value="XM_034388503.1"/>
</dbReference>